<dbReference type="AlphaFoldDB" id="A0A1Q9H1J5"/>
<gene>
    <name evidence="1" type="ORF">BIT28_04480</name>
</gene>
<organism evidence="1 2">
    <name type="scientific">Photobacterium proteolyticum</name>
    <dbReference type="NCBI Taxonomy" id="1903952"/>
    <lineage>
        <taxon>Bacteria</taxon>
        <taxon>Pseudomonadati</taxon>
        <taxon>Pseudomonadota</taxon>
        <taxon>Gammaproteobacteria</taxon>
        <taxon>Vibrionales</taxon>
        <taxon>Vibrionaceae</taxon>
        <taxon>Photobacterium</taxon>
    </lineage>
</organism>
<dbReference type="OrthoDB" id="5830066at2"/>
<dbReference type="Proteomes" id="UP000186905">
    <property type="component" value="Unassembled WGS sequence"/>
</dbReference>
<protein>
    <submittedName>
        <fullName evidence="1">Uncharacterized protein</fullName>
    </submittedName>
</protein>
<accession>A0A1Q9H1J5</accession>
<comment type="caution">
    <text evidence="1">The sequence shown here is derived from an EMBL/GenBank/DDBJ whole genome shotgun (WGS) entry which is preliminary data.</text>
</comment>
<dbReference type="PROSITE" id="PS51257">
    <property type="entry name" value="PROKAR_LIPOPROTEIN"/>
    <property type="match status" value="1"/>
</dbReference>
<name>A0A1Q9H1J5_9GAMM</name>
<dbReference type="SUPFAM" id="SSF48452">
    <property type="entry name" value="TPR-like"/>
    <property type="match status" value="1"/>
</dbReference>
<keyword evidence="2" id="KW-1185">Reference proteome</keyword>
<sequence length="363" mass="41052">MKRILAILLLNISLSACTTKNQVDELATKEKIILSSGKKEAIVEFYKRHLWSNDDYKIKLVNTYLELNDVKSAELYASLFVDSDMDKPGYRLTMADLSYQKGDLVSSEEHLSSYLKNGGEKSHYYILLGKIRANQKKYVEALSSFKEARKHGATDQEVANNTAVVRLLSSDYQGAINDLHPYFLAAPENNKIRSNLLLAALHAGNNDVALEVLKYTYPEDEATNRLSGLLVELDKNKNDVSTADNKIGKTDKRIEINKNTPVNNNILINENVKNTAHQTDKKTPNAKNRYCVQVTAWERPLPNEYIKSLKGKYGSLFVHYDGELFRYCVGTSSTFTKAKTVLNQVEEKGAFITTYHNCYVEAR</sequence>
<dbReference type="InterPro" id="IPR011990">
    <property type="entry name" value="TPR-like_helical_dom_sf"/>
</dbReference>
<proteinExistence type="predicted"/>
<dbReference type="STRING" id="1903952.BIT28_04480"/>
<dbReference type="Gene3D" id="1.25.40.10">
    <property type="entry name" value="Tetratricopeptide repeat domain"/>
    <property type="match status" value="1"/>
</dbReference>
<evidence type="ECO:0000313" key="1">
    <source>
        <dbReference type="EMBL" id="OLQ81643.1"/>
    </source>
</evidence>
<dbReference type="RefSeq" id="WP_075761778.1">
    <property type="nucleotide sequence ID" value="NZ_MJIL01000038.1"/>
</dbReference>
<dbReference type="EMBL" id="MJIL01000038">
    <property type="protein sequence ID" value="OLQ81643.1"/>
    <property type="molecule type" value="Genomic_DNA"/>
</dbReference>
<reference evidence="1 2" key="1">
    <citation type="submission" date="2016-09" db="EMBL/GenBank/DDBJ databases">
        <title>Photobacterium proteolyticum sp. nov. a protease producing bacterium isolated from ocean sediments of Laizhou Bay.</title>
        <authorList>
            <person name="Li Y."/>
        </authorList>
    </citation>
    <scope>NUCLEOTIDE SEQUENCE [LARGE SCALE GENOMIC DNA]</scope>
    <source>
        <strain evidence="1 2">13-12</strain>
    </source>
</reference>
<evidence type="ECO:0000313" key="2">
    <source>
        <dbReference type="Proteomes" id="UP000186905"/>
    </source>
</evidence>